<feature type="domain" description="CinA C-terminal" evidence="1">
    <location>
        <begin position="4"/>
        <end position="157"/>
    </location>
</feature>
<accession>A0YEC2</accession>
<dbReference type="OrthoDB" id="1253990at2"/>
<comment type="caution">
    <text evidence="2">The sequence shown here is derived from an EMBL/GenBank/DDBJ whole genome shotgun (WGS) entry which is preliminary data.</text>
</comment>
<evidence type="ECO:0000313" key="3">
    <source>
        <dbReference type="Proteomes" id="UP000004931"/>
    </source>
</evidence>
<dbReference type="Gene3D" id="3.90.950.20">
    <property type="entry name" value="CinA-like"/>
    <property type="match status" value="1"/>
</dbReference>
<proteinExistence type="predicted"/>
<dbReference type="STRING" id="247633.GP2143_02504"/>
<keyword evidence="3" id="KW-1185">Reference proteome</keyword>
<protein>
    <recommendedName>
        <fullName evidence="1">CinA C-terminal domain-containing protein</fullName>
    </recommendedName>
</protein>
<sequence>MKLQSMAQGAAALLKERKETIAVAESSAGGVISAGLLSVPGASAYYAGGTVIYTKASRKVFLDLPMDELKGLKPLTEEMAMVFARSIRHSMSSDWGLAELGVAGPGTTPYSDEVGISVIALVGSANSSEIVVTGHGDREKNMFEFSVRALQLIERTLSSI</sequence>
<evidence type="ECO:0000259" key="1">
    <source>
        <dbReference type="Pfam" id="PF02464"/>
    </source>
</evidence>
<dbReference type="eggNOG" id="COG1546">
    <property type="taxonomic scope" value="Bacteria"/>
</dbReference>
<dbReference type="Proteomes" id="UP000004931">
    <property type="component" value="Unassembled WGS sequence"/>
</dbReference>
<dbReference type="EMBL" id="AAVT01000006">
    <property type="protein sequence ID" value="EAW30758.1"/>
    <property type="molecule type" value="Genomic_DNA"/>
</dbReference>
<gene>
    <name evidence="2" type="ORF">GP2143_02504</name>
</gene>
<dbReference type="NCBIfam" id="TIGR00199">
    <property type="entry name" value="PncC_domain"/>
    <property type="match status" value="1"/>
</dbReference>
<organism evidence="2 3">
    <name type="scientific">marine gamma proteobacterium HTCC2143</name>
    <dbReference type="NCBI Taxonomy" id="247633"/>
    <lineage>
        <taxon>Bacteria</taxon>
        <taxon>Pseudomonadati</taxon>
        <taxon>Pseudomonadota</taxon>
        <taxon>Gammaproteobacteria</taxon>
        <taxon>Cellvibrionales</taxon>
        <taxon>Spongiibacteraceae</taxon>
        <taxon>BD1-7 clade</taxon>
    </lineage>
</organism>
<dbReference type="InterPro" id="IPR008136">
    <property type="entry name" value="CinA_C"/>
</dbReference>
<name>A0YEC2_9GAMM</name>
<dbReference type="SUPFAM" id="SSF142433">
    <property type="entry name" value="CinA-like"/>
    <property type="match status" value="1"/>
</dbReference>
<dbReference type="InterPro" id="IPR036653">
    <property type="entry name" value="CinA-like_C"/>
</dbReference>
<reference evidence="2 3" key="1">
    <citation type="journal article" date="2010" name="J. Bacteriol.">
        <title>Genome sequence of the oligotrophic marine Gammaproteobacterium HTCC2143, isolated from the Oregon Coast.</title>
        <authorList>
            <person name="Oh H.M."/>
            <person name="Kang I."/>
            <person name="Ferriera S."/>
            <person name="Giovannoni S.J."/>
            <person name="Cho J.C."/>
        </authorList>
    </citation>
    <scope>NUCLEOTIDE SEQUENCE [LARGE SCALE GENOMIC DNA]</scope>
    <source>
        <strain evidence="2 3">HTCC2143</strain>
    </source>
</reference>
<evidence type="ECO:0000313" key="2">
    <source>
        <dbReference type="EMBL" id="EAW30758.1"/>
    </source>
</evidence>
<dbReference type="Pfam" id="PF02464">
    <property type="entry name" value="CinA"/>
    <property type="match status" value="1"/>
</dbReference>
<dbReference type="AlphaFoldDB" id="A0YEC2"/>